<protein>
    <submittedName>
        <fullName evidence="3">Pimeloyl-ACP methyl ester carboxylesterase</fullName>
    </submittedName>
</protein>
<accession>A0ABU1RRX6</accession>
<evidence type="ECO:0000259" key="2">
    <source>
        <dbReference type="Pfam" id="PF12697"/>
    </source>
</evidence>
<dbReference type="PANTHER" id="PTHR37017:SF11">
    <property type="entry name" value="ESTERASE_LIPASE_THIOESTERASE DOMAIN-CONTAINING PROTEIN"/>
    <property type="match status" value="1"/>
</dbReference>
<evidence type="ECO:0000313" key="4">
    <source>
        <dbReference type="Proteomes" id="UP001254759"/>
    </source>
</evidence>
<dbReference type="Gene3D" id="3.40.50.1820">
    <property type="entry name" value="alpha/beta hydrolase"/>
    <property type="match status" value="1"/>
</dbReference>
<keyword evidence="4" id="KW-1185">Reference proteome</keyword>
<evidence type="ECO:0000256" key="1">
    <source>
        <dbReference type="SAM" id="SignalP"/>
    </source>
</evidence>
<dbReference type="EMBL" id="JAVDTT010000002">
    <property type="protein sequence ID" value="MDR6841347.1"/>
    <property type="molecule type" value="Genomic_DNA"/>
</dbReference>
<feature type="domain" description="AB hydrolase-1" evidence="2">
    <location>
        <begin position="30"/>
        <end position="242"/>
    </location>
</feature>
<sequence length="259" mass="26398">MKYLFVLATLAMATTSEALPAAPSTSRPTIILVHGAFVDGSGWAGVHRILTKEGFPVVVVQNPANSLADDVAVTNRAIAGAAGPVVLVGHSYGGVVITEAGSDPKVSSLVYVAAFAPDQGESVSSLIANAPAGAQGPPIVPSADGFLTLDRSKFASAFASDVPSEIAQFMADSQVPWGVQAFEGKVGTPAWKSKPSWYLVTEDDRMIPPDAQRGMAGRASATVVVSAGSHAIYVAAPETVAALIRQAAEAASVAVSPSE</sequence>
<proteinExistence type="predicted"/>
<dbReference type="InterPro" id="IPR052897">
    <property type="entry name" value="Sec-Metab_Biosynth_Hydrolase"/>
</dbReference>
<reference evidence="3 4" key="1">
    <citation type="submission" date="2023-07" db="EMBL/GenBank/DDBJ databases">
        <title>Sorghum-associated microbial communities from plants grown in Nebraska, USA.</title>
        <authorList>
            <person name="Schachtman D."/>
        </authorList>
    </citation>
    <scope>NUCLEOTIDE SEQUENCE [LARGE SCALE GENOMIC DNA]</scope>
    <source>
        <strain evidence="3 4">BE107</strain>
    </source>
</reference>
<dbReference type="RefSeq" id="WP_310092025.1">
    <property type="nucleotide sequence ID" value="NZ_JAVDTT010000002.1"/>
</dbReference>
<feature type="signal peptide" evidence="1">
    <location>
        <begin position="1"/>
        <end position="18"/>
    </location>
</feature>
<gene>
    <name evidence="3" type="ORF">J2W94_001632</name>
</gene>
<dbReference type="Proteomes" id="UP001254759">
    <property type="component" value="Unassembled WGS sequence"/>
</dbReference>
<keyword evidence="1" id="KW-0732">Signal</keyword>
<dbReference type="InterPro" id="IPR000073">
    <property type="entry name" value="AB_hydrolase_1"/>
</dbReference>
<dbReference type="SUPFAM" id="SSF53474">
    <property type="entry name" value="alpha/beta-Hydrolases"/>
    <property type="match status" value="1"/>
</dbReference>
<dbReference type="InterPro" id="IPR029058">
    <property type="entry name" value="AB_hydrolase_fold"/>
</dbReference>
<evidence type="ECO:0000313" key="3">
    <source>
        <dbReference type="EMBL" id="MDR6841347.1"/>
    </source>
</evidence>
<dbReference type="PANTHER" id="PTHR37017">
    <property type="entry name" value="AB HYDROLASE-1 DOMAIN-CONTAINING PROTEIN-RELATED"/>
    <property type="match status" value="1"/>
</dbReference>
<comment type="caution">
    <text evidence="3">The sequence shown here is derived from an EMBL/GenBank/DDBJ whole genome shotgun (WGS) entry which is preliminary data.</text>
</comment>
<name>A0ABU1RRX6_9GAMM</name>
<dbReference type="Pfam" id="PF12697">
    <property type="entry name" value="Abhydrolase_6"/>
    <property type="match status" value="1"/>
</dbReference>
<feature type="chain" id="PRO_5045920365" evidence="1">
    <location>
        <begin position="19"/>
        <end position="259"/>
    </location>
</feature>
<organism evidence="3 4">
    <name type="scientific">Pseudoxanthomonas sacheonensis</name>
    <dbReference type="NCBI Taxonomy" id="443615"/>
    <lineage>
        <taxon>Bacteria</taxon>
        <taxon>Pseudomonadati</taxon>
        <taxon>Pseudomonadota</taxon>
        <taxon>Gammaproteobacteria</taxon>
        <taxon>Lysobacterales</taxon>
        <taxon>Lysobacteraceae</taxon>
        <taxon>Pseudoxanthomonas</taxon>
    </lineage>
</organism>